<dbReference type="AlphaFoldDB" id="A0A5C3MMD7"/>
<gene>
    <name evidence="2" type="ORF">BDQ12DRAFT_674181</name>
</gene>
<reference evidence="2 3" key="1">
    <citation type="journal article" date="2019" name="Nat. Ecol. Evol.">
        <title>Megaphylogeny resolves global patterns of mushroom evolution.</title>
        <authorList>
            <person name="Varga T."/>
            <person name="Krizsan K."/>
            <person name="Foldi C."/>
            <person name="Dima B."/>
            <person name="Sanchez-Garcia M."/>
            <person name="Sanchez-Ramirez S."/>
            <person name="Szollosi G.J."/>
            <person name="Szarkandi J.G."/>
            <person name="Papp V."/>
            <person name="Albert L."/>
            <person name="Andreopoulos W."/>
            <person name="Angelini C."/>
            <person name="Antonin V."/>
            <person name="Barry K.W."/>
            <person name="Bougher N.L."/>
            <person name="Buchanan P."/>
            <person name="Buyck B."/>
            <person name="Bense V."/>
            <person name="Catcheside P."/>
            <person name="Chovatia M."/>
            <person name="Cooper J."/>
            <person name="Damon W."/>
            <person name="Desjardin D."/>
            <person name="Finy P."/>
            <person name="Geml J."/>
            <person name="Haridas S."/>
            <person name="Hughes K."/>
            <person name="Justo A."/>
            <person name="Karasinski D."/>
            <person name="Kautmanova I."/>
            <person name="Kiss B."/>
            <person name="Kocsube S."/>
            <person name="Kotiranta H."/>
            <person name="LaButti K.M."/>
            <person name="Lechner B.E."/>
            <person name="Liimatainen K."/>
            <person name="Lipzen A."/>
            <person name="Lukacs Z."/>
            <person name="Mihaltcheva S."/>
            <person name="Morgado L.N."/>
            <person name="Niskanen T."/>
            <person name="Noordeloos M.E."/>
            <person name="Ohm R.A."/>
            <person name="Ortiz-Santana B."/>
            <person name="Ovrebo C."/>
            <person name="Racz N."/>
            <person name="Riley R."/>
            <person name="Savchenko A."/>
            <person name="Shiryaev A."/>
            <person name="Soop K."/>
            <person name="Spirin V."/>
            <person name="Szebenyi C."/>
            <person name="Tomsovsky M."/>
            <person name="Tulloss R.E."/>
            <person name="Uehling J."/>
            <person name="Grigoriev I.V."/>
            <person name="Vagvolgyi C."/>
            <person name="Papp T."/>
            <person name="Martin F.M."/>
            <person name="Miettinen O."/>
            <person name="Hibbett D.S."/>
            <person name="Nagy L.G."/>
        </authorList>
    </citation>
    <scope>NUCLEOTIDE SEQUENCE [LARGE SCALE GENOMIC DNA]</scope>
    <source>
        <strain evidence="2 3">CBS 166.37</strain>
    </source>
</reference>
<dbReference type="Proteomes" id="UP000308652">
    <property type="component" value="Unassembled WGS sequence"/>
</dbReference>
<proteinExistence type="predicted"/>
<sequence>MTSANHLHIQRLFSIIAHQVHCPRLSHCAQPRPHHHHHHHPEVLRRPRLRVSFAKGCRPLNTKLPPHPLWMAAKFQKGVTALHLHIRWRKSTTPDAFTPIPMRERRAEMAVQRSDSWNPPTPTPLRRTTRLMLLDYENEESKDDDDDHKVQMQFRQENQPEEYEEYQQDDETEYIPQRKIRWSLSTSSLPQMDDLHENDFTHSTPKHSLLTPLRLCRRVRNSTHIVLPSISVTSFNSFASVDSNFGDCTLPSRWGDDTVEEYLRRCQTNMIEEALEWIASLSMGTVGWLRGLRLSTR</sequence>
<evidence type="ECO:0000313" key="3">
    <source>
        <dbReference type="Proteomes" id="UP000308652"/>
    </source>
</evidence>
<name>A0A5C3MMD7_9AGAR</name>
<evidence type="ECO:0000256" key="1">
    <source>
        <dbReference type="SAM" id="MobiDB-lite"/>
    </source>
</evidence>
<protein>
    <submittedName>
        <fullName evidence="2">Uncharacterized protein</fullName>
    </submittedName>
</protein>
<keyword evidence="3" id="KW-1185">Reference proteome</keyword>
<organism evidence="2 3">
    <name type="scientific">Crucibulum laeve</name>
    <dbReference type="NCBI Taxonomy" id="68775"/>
    <lineage>
        <taxon>Eukaryota</taxon>
        <taxon>Fungi</taxon>
        <taxon>Dikarya</taxon>
        <taxon>Basidiomycota</taxon>
        <taxon>Agaricomycotina</taxon>
        <taxon>Agaricomycetes</taxon>
        <taxon>Agaricomycetidae</taxon>
        <taxon>Agaricales</taxon>
        <taxon>Agaricineae</taxon>
        <taxon>Nidulariaceae</taxon>
        <taxon>Crucibulum</taxon>
    </lineage>
</organism>
<evidence type="ECO:0000313" key="2">
    <source>
        <dbReference type="EMBL" id="TFK45128.1"/>
    </source>
</evidence>
<feature type="region of interest" description="Disordered" evidence="1">
    <location>
        <begin position="109"/>
        <end position="128"/>
    </location>
</feature>
<accession>A0A5C3MMD7</accession>
<dbReference type="EMBL" id="ML213590">
    <property type="protein sequence ID" value="TFK45128.1"/>
    <property type="molecule type" value="Genomic_DNA"/>
</dbReference>